<protein>
    <recommendedName>
        <fullName evidence="4">NTR domain-containing protein</fullName>
    </recommendedName>
</protein>
<evidence type="ECO:0000313" key="2">
    <source>
        <dbReference type="EMBL" id="CAF1461004.1"/>
    </source>
</evidence>
<dbReference type="Gene3D" id="2.40.50.120">
    <property type="match status" value="1"/>
</dbReference>
<dbReference type="Proteomes" id="UP000663828">
    <property type="component" value="Unassembled WGS sequence"/>
</dbReference>
<dbReference type="InterPro" id="IPR008993">
    <property type="entry name" value="TIMP-like_OB-fold"/>
</dbReference>
<dbReference type="SUPFAM" id="SSF50242">
    <property type="entry name" value="TIMP-like"/>
    <property type="match status" value="1"/>
</dbReference>
<keyword evidence="1" id="KW-0732">Signal</keyword>
<name>A0A815QB75_ADIRI</name>
<evidence type="ECO:0000313" key="3">
    <source>
        <dbReference type="Proteomes" id="UP000663828"/>
    </source>
</evidence>
<gene>
    <name evidence="2" type="ORF">XAT740_LOCUS37435</name>
</gene>
<dbReference type="EMBL" id="CAJNOR010003933">
    <property type="protein sequence ID" value="CAF1461004.1"/>
    <property type="molecule type" value="Genomic_DNA"/>
</dbReference>
<feature type="chain" id="PRO_5032959308" description="NTR domain-containing protein" evidence="1">
    <location>
        <begin position="23"/>
        <end position="139"/>
    </location>
</feature>
<feature type="signal peptide" evidence="1">
    <location>
        <begin position="1"/>
        <end position="22"/>
    </location>
</feature>
<organism evidence="2 3">
    <name type="scientific">Adineta ricciae</name>
    <name type="common">Rotifer</name>
    <dbReference type="NCBI Taxonomy" id="249248"/>
    <lineage>
        <taxon>Eukaryota</taxon>
        <taxon>Metazoa</taxon>
        <taxon>Spiralia</taxon>
        <taxon>Gnathifera</taxon>
        <taxon>Rotifera</taxon>
        <taxon>Eurotatoria</taxon>
        <taxon>Bdelloidea</taxon>
        <taxon>Adinetida</taxon>
        <taxon>Adinetidae</taxon>
        <taxon>Adineta</taxon>
    </lineage>
</organism>
<accession>A0A815QB75</accession>
<dbReference type="AlphaFoldDB" id="A0A815QB75"/>
<evidence type="ECO:0000256" key="1">
    <source>
        <dbReference type="SAM" id="SignalP"/>
    </source>
</evidence>
<keyword evidence="3" id="KW-1185">Reference proteome</keyword>
<reference evidence="2" key="1">
    <citation type="submission" date="2021-02" db="EMBL/GenBank/DDBJ databases">
        <authorList>
            <person name="Nowell W R."/>
        </authorList>
    </citation>
    <scope>NUCLEOTIDE SEQUENCE</scope>
</reference>
<proteinExistence type="predicted"/>
<comment type="caution">
    <text evidence="2">The sequence shown here is derived from an EMBL/GenBank/DDBJ whole genome shotgun (WGS) entry which is preliminary data.</text>
</comment>
<evidence type="ECO:0008006" key="4">
    <source>
        <dbReference type="Google" id="ProtNLM"/>
    </source>
</evidence>
<sequence>MASMFEMYSVLIFIALIGTAFSCSCMALGPIEDEFQKTHAVFIGRILHKTRPEPLKPVEYKMRVEEAFKGVSKGDMILVSAYEQSETCGLGIFNVGDRMQVWLNENFSTDACTQSTRIYTKDTSALRRLADRHHQNFSS</sequence>